<dbReference type="AlphaFoldDB" id="A0A081BDR3"/>
<sequence length="889" mass="89076">MSIQRNIQKSFLMGSTALTRPAATLGAMAAMVLGSGSAFAIDANTLPSGGTVTGGAATISQNGTRLDVNQSTNRTVLDWRSFDIGENAHVNFNQPNSGSIAVNRINQSTNPTQINGQLTANGHVWVLNPNGVMFGASARVDVSGLVASTANINVDRFMAGDTRLDLLGAGGGSVVNEGQITVREGGLAAFVAPHVRNNGTIRAKVGKVAMAAGETFTLDLAGDRLIEIGLGAEGAKAEQLGQVVAEGGVIEISAKAATEVVDSIVNVDGITSAASATVAGGEIILGGGEVTVAGTLDASGATGGGSISIDGENITTESTAVLKADATDNGDGGSIIAYAEGHGEYAGSFSAKGGANGGDGGFVETSGETVSLDAGLRVATSAANGDAGTWLIDPVDLVVGAGEAAAIVTNLNSGNVDVEAENSITVNSAIDSSAQSNSNQLALKDENTDNDLIINLNAAITLGANQTLTGEGTVVNVSNAATIQSGVDVASAAGAQVNVADGTYVENVRISKSNLTLVSENGRDATTIQGISGVGALGAVQIDSGANNFTFGGTGNGFTVIGIDNGAAGIENAAVYFQGANSGSTVQGNRITANGDAGLMSEYNAAVVGLTVDGNIFDGQAFTGPNPAGDGFSQQFTLANVPRQLVVISGGSGVTNTQNITFTNNQVTGTAGGLNGSGDEQGNTLVTIDAVGATITGNTFAGTTSRYGNQLRARGSNTVITGNTFDNANLTASTSPLYVRDTIFSGNAANIDTFAELMAANTWQNGAAWTDNAVGGYYAVVKSVQGAIDMALSGGVVNLFDGTYTQTDTLDVSKSVTLSGESEAGTIIDSSWIGNKYAIQVEGDNVNLNTFTLIGTSTVGSAGYGIKVQPDTGTVSDRVLGLSISDVTV</sequence>
<feature type="signal peptide" evidence="4">
    <location>
        <begin position="1"/>
        <end position="40"/>
    </location>
</feature>
<accession>A0A081BDR3</accession>
<dbReference type="EMBL" id="BBIO01000016">
    <property type="protein sequence ID" value="GAK46181.1"/>
    <property type="molecule type" value="Genomic_DNA"/>
</dbReference>
<evidence type="ECO:0000256" key="1">
    <source>
        <dbReference type="ARBA" id="ARBA00004613"/>
    </source>
</evidence>
<dbReference type="PANTHER" id="PTHR12338">
    <property type="entry name" value="AUTOTRANSPORTER"/>
    <property type="match status" value="1"/>
</dbReference>
<name>A0A081BDR3_9HYPH</name>
<dbReference type="InterPro" id="IPR011050">
    <property type="entry name" value="Pectin_lyase_fold/virulence"/>
</dbReference>
<evidence type="ECO:0000256" key="2">
    <source>
        <dbReference type="ARBA" id="ARBA00022525"/>
    </source>
</evidence>
<dbReference type="STRING" id="1333998.M2A_2680"/>
<dbReference type="InterPro" id="IPR012334">
    <property type="entry name" value="Pectin_lyas_fold"/>
</dbReference>
<dbReference type="GO" id="GO:0005576">
    <property type="term" value="C:extracellular region"/>
    <property type="evidence" value="ECO:0007669"/>
    <property type="project" value="UniProtKB-SubCell"/>
</dbReference>
<protein>
    <submittedName>
        <fullName evidence="6">Haemagluttinin:Filamentous haemagglutinin-like</fullName>
    </submittedName>
</protein>
<evidence type="ECO:0000259" key="5">
    <source>
        <dbReference type="SMART" id="SM00912"/>
    </source>
</evidence>
<dbReference type="SMART" id="SM00710">
    <property type="entry name" value="PbH1"/>
    <property type="match status" value="6"/>
</dbReference>
<comment type="subcellular location">
    <subcellularLocation>
        <location evidence="1">Secreted</location>
    </subcellularLocation>
</comment>
<dbReference type="InterPro" id="IPR006626">
    <property type="entry name" value="PbH1"/>
</dbReference>
<evidence type="ECO:0000256" key="4">
    <source>
        <dbReference type="SAM" id="SignalP"/>
    </source>
</evidence>
<dbReference type="Gene3D" id="2.160.20.10">
    <property type="entry name" value="Single-stranded right-handed beta-helix, Pectin lyase-like"/>
    <property type="match status" value="3"/>
</dbReference>
<feature type="non-terminal residue" evidence="6">
    <location>
        <position position="889"/>
    </location>
</feature>
<evidence type="ECO:0000313" key="6">
    <source>
        <dbReference type="EMBL" id="GAK46181.1"/>
    </source>
</evidence>
<dbReference type="InterPro" id="IPR008638">
    <property type="entry name" value="FhaB/CdiA-like_TPS"/>
</dbReference>
<reference evidence="6 7" key="1">
    <citation type="submission" date="2014-07" db="EMBL/GenBank/DDBJ databases">
        <title>Tepidicaulis marinum gen. nov., sp. nov., a novel marine bacterium denitrifying nitrate to nitrous oxide strictly under microaerobic conditions.</title>
        <authorList>
            <person name="Takeuchi M."/>
            <person name="Yamagishi T."/>
            <person name="Kamagata Y."/>
            <person name="Oshima K."/>
            <person name="Hattori M."/>
            <person name="Katayama T."/>
            <person name="Hanada S."/>
            <person name="Tamaki H."/>
            <person name="Marumo K."/>
            <person name="Maeda H."/>
            <person name="Nedachi M."/>
            <person name="Iwasaki W."/>
            <person name="Suwa Y."/>
            <person name="Sakata S."/>
        </authorList>
    </citation>
    <scope>NUCLEOTIDE SEQUENCE [LARGE SCALE GENOMIC DNA]</scope>
    <source>
        <strain evidence="6 7">MA2</strain>
    </source>
</reference>
<dbReference type="Pfam" id="PF05860">
    <property type="entry name" value="TPS"/>
    <property type="match status" value="1"/>
</dbReference>
<dbReference type="SMART" id="SM00912">
    <property type="entry name" value="Haemagg_act"/>
    <property type="match status" value="1"/>
</dbReference>
<feature type="domain" description="Filamentous haemagglutinin FhaB/tRNA nuclease CdiA-like TPS" evidence="5">
    <location>
        <begin position="43"/>
        <end position="156"/>
    </location>
</feature>
<proteinExistence type="predicted"/>
<dbReference type="SUPFAM" id="SSF51126">
    <property type="entry name" value="Pectin lyase-like"/>
    <property type="match status" value="3"/>
</dbReference>
<organism evidence="6 7">
    <name type="scientific">Tepidicaulis marinus</name>
    <dbReference type="NCBI Taxonomy" id="1333998"/>
    <lineage>
        <taxon>Bacteria</taxon>
        <taxon>Pseudomonadati</taxon>
        <taxon>Pseudomonadota</taxon>
        <taxon>Alphaproteobacteria</taxon>
        <taxon>Hyphomicrobiales</taxon>
        <taxon>Parvibaculaceae</taxon>
        <taxon>Tepidicaulis</taxon>
    </lineage>
</organism>
<dbReference type="NCBIfam" id="TIGR01901">
    <property type="entry name" value="adhes_NPXG"/>
    <property type="match status" value="1"/>
</dbReference>
<dbReference type="PANTHER" id="PTHR12338:SF8">
    <property type="entry name" value="HEME_HEMOPEXIN-BINDING PROTEIN"/>
    <property type="match status" value="1"/>
</dbReference>
<dbReference type="RefSeq" id="WP_156101768.1">
    <property type="nucleotide sequence ID" value="NZ_BBIO01000016.1"/>
</dbReference>
<keyword evidence="7" id="KW-1185">Reference proteome</keyword>
<feature type="chain" id="PRO_5001755005" evidence="4">
    <location>
        <begin position="41"/>
        <end position="889"/>
    </location>
</feature>
<gene>
    <name evidence="6" type="ORF">M2A_2680</name>
</gene>
<dbReference type="InterPro" id="IPR050909">
    <property type="entry name" value="Bact_Autotransporter_VF"/>
</dbReference>
<keyword evidence="3 4" id="KW-0732">Signal</keyword>
<comment type="caution">
    <text evidence="6">The sequence shown here is derived from an EMBL/GenBank/DDBJ whole genome shotgun (WGS) entry which is preliminary data.</text>
</comment>
<dbReference type="Proteomes" id="UP000028702">
    <property type="component" value="Unassembled WGS sequence"/>
</dbReference>
<dbReference type="eggNOG" id="COG3420">
    <property type="taxonomic scope" value="Bacteria"/>
</dbReference>
<evidence type="ECO:0000256" key="3">
    <source>
        <dbReference type="ARBA" id="ARBA00022729"/>
    </source>
</evidence>
<evidence type="ECO:0000313" key="7">
    <source>
        <dbReference type="Proteomes" id="UP000028702"/>
    </source>
</evidence>
<keyword evidence="2" id="KW-0964">Secreted</keyword>